<evidence type="ECO:0000313" key="4">
    <source>
        <dbReference type="Proteomes" id="UP000295345"/>
    </source>
</evidence>
<comment type="caution">
    <text evidence="3">The sequence shown here is derived from an EMBL/GenBank/DDBJ whole genome shotgun (WGS) entry which is preliminary data.</text>
</comment>
<dbReference type="InterPro" id="IPR050523">
    <property type="entry name" value="AKR_Detox_Biosynth"/>
</dbReference>
<name>A0A4R4T7U3_9ACTN</name>
<accession>A0A4R4T7U3</accession>
<dbReference type="InterPro" id="IPR036812">
    <property type="entry name" value="NAD(P)_OxRdtase_dom_sf"/>
</dbReference>
<dbReference type="InterPro" id="IPR023210">
    <property type="entry name" value="NADP_OxRdtase_dom"/>
</dbReference>
<sequence length="343" mass="37744">MRNRVLGGTGVSVSPLCLGAMMFGPWGNEDEDESIRIIHRALDAGITFVDTADVYSDGESERIVGKALRGRRDDVVLATKFFMPMGADPNQRGASRRWITRAVEDSLRRLGTDHIDLYQVHRPSRDTDVEETLGALTDLVRQGKVRYLGSSSYAASQIVEAQWVADDRRLERFVTEQPPYSIMVRGIELDVLPTARRHRMGILTYSPLGGGWLSGRYRTGRDAQAPASEARSRLAGRFDMSLPENQRKLEIAESLAVLAEEAGLSLVELAIAFVINHPAVTSAIIGPRTMEQLESQLPAADVTLTAELLDRIDALVAPGVTVNPADNSYGEAELTPEARRRHP</sequence>
<dbReference type="Proteomes" id="UP000295345">
    <property type="component" value="Unassembled WGS sequence"/>
</dbReference>
<dbReference type="CDD" id="cd19087">
    <property type="entry name" value="AKR_AKR12A1_B1_C1"/>
    <property type="match status" value="1"/>
</dbReference>
<keyword evidence="4" id="KW-1185">Reference proteome</keyword>
<gene>
    <name evidence="3" type="ORF">E1283_19660</name>
</gene>
<evidence type="ECO:0000313" key="3">
    <source>
        <dbReference type="EMBL" id="TDC73258.1"/>
    </source>
</evidence>
<dbReference type="OrthoDB" id="9768793at2"/>
<feature type="domain" description="NADP-dependent oxidoreductase" evidence="2">
    <location>
        <begin position="15"/>
        <end position="316"/>
    </location>
</feature>
<protein>
    <submittedName>
        <fullName evidence="3">Aldo/keto reductase</fullName>
    </submittedName>
</protein>
<dbReference type="GO" id="GO:0016491">
    <property type="term" value="F:oxidoreductase activity"/>
    <property type="evidence" value="ECO:0007669"/>
    <property type="project" value="UniProtKB-KW"/>
</dbReference>
<proteinExistence type="predicted"/>
<organism evidence="3 4">
    <name type="scientific">Streptomyces hainanensis</name>
    <dbReference type="NCBI Taxonomy" id="402648"/>
    <lineage>
        <taxon>Bacteria</taxon>
        <taxon>Bacillati</taxon>
        <taxon>Actinomycetota</taxon>
        <taxon>Actinomycetes</taxon>
        <taxon>Kitasatosporales</taxon>
        <taxon>Streptomycetaceae</taxon>
        <taxon>Streptomyces</taxon>
    </lineage>
</organism>
<dbReference type="Pfam" id="PF00248">
    <property type="entry name" value="Aldo_ket_red"/>
    <property type="match status" value="1"/>
</dbReference>
<evidence type="ECO:0000256" key="1">
    <source>
        <dbReference type="ARBA" id="ARBA00023002"/>
    </source>
</evidence>
<dbReference type="FunFam" id="3.20.20.100:FF:000004">
    <property type="entry name" value="Oxidoreductase, aldo/keto reductase"/>
    <property type="match status" value="1"/>
</dbReference>
<keyword evidence="1" id="KW-0560">Oxidoreductase</keyword>
<reference evidence="3 4" key="1">
    <citation type="submission" date="2019-03" db="EMBL/GenBank/DDBJ databases">
        <title>Draft genome sequences of novel Actinobacteria.</title>
        <authorList>
            <person name="Sahin N."/>
            <person name="Ay H."/>
            <person name="Saygin H."/>
        </authorList>
    </citation>
    <scope>NUCLEOTIDE SEQUENCE [LARGE SCALE GENOMIC DNA]</scope>
    <source>
        <strain evidence="3 4">DSM 41900</strain>
    </source>
</reference>
<dbReference type="RefSeq" id="WP_132819417.1">
    <property type="nucleotide sequence ID" value="NZ_SMKI01000208.1"/>
</dbReference>
<dbReference type="Gene3D" id="3.20.20.100">
    <property type="entry name" value="NADP-dependent oxidoreductase domain"/>
    <property type="match status" value="1"/>
</dbReference>
<dbReference type="EMBL" id="SMKI01000208">
    <property type="protein sequence ID" value="TDC73258.1"/>
    <property type="molecule type" value="Genomic_DNA"/>
</dbReference>
<dbReference type="AlphaFoldDB" id="A0A4R4T7U3"/>
<dbReference type="PANTHER" id="PTHR43364">
    <property type="entry name" value="NADH-SPECIFIC METHYLGLYOXAL REDUCTASE-RELATED"/>
    <property type="match status" value="1"/>
</dbReference>
<dbReference type="InterPro" id="IPR020471">
    <property type="entry name" value="AKR"/>
</dbReference>
<dbReference type="PRINTS" id="PR00069">
    <property type="entry name" value="ALDKETRDTASE"/>
</dbReference>
<dbReference type="GO" id="GO:0005829">
    <property type="term" value="C:cytosol"/>
    <property type="evidence" value="ECO:0007669"/>
    <property type="project" value="UniProtKB-ARBA"/>
</dbReference>
<dbReference type="SUPFAM" id="SSF51430">
    <property type="entry name" value="NAD(P)-linked oxidoreductase"/>
    <property type="match status" value="1"/>
</dbReference>
<evidence type="ECO:0000259" key="2">
    <source>
        <dbReference type="Pfam" id="PF00248"/>
    </source>
</evidence>
<dbReference type="PANTHER" id="PTHR43364:SF4">
    <property type="entry name" value="NAD(P)-LINKED OXIDOREDUCTASE SUPERFAMILY PROTEIN"/>
    <property type="match status" value="1"/>
</dbReference>